<feature type="compositionally biased region" description="Polar residues" evidence="1">
    <location>
        <begin position="1"/>
        <end position="22"/>
    </location>
</feature>
<feature type="transmembrane region" description="Helical" evidence="2">
    <location>
        <begin position="170"/>
        <end position="188"/>
    </location>
</feature>
<gene>
    <name evidence="3" type="ORF">G6048_01015</name>
</gene>
<dbReference type="InterPro" id="IPR025498">
    <property type="entry name" value="DUF4389"/>
</dbReference>
<dbReference type="RefSeq" id="WP_165337472.1">
    <property type="nucleotide sequence ID" value="NZ_JAAKZX010000002.1"/>
</dbReference>
<keyword evidence="2" id="KW-0812">Transmembrane</keyword>
<evidence type="ECO:0000256" key="1">
    <source>
        <dbReference type="SAM" id="MobiDB-lite"/>
    </source>
</evidence>
<dbReference type="EMBL" id="JAAKZX010000002">
    <property type="protein sequence ID" value="NGO40792.1"/>
    <property type="molecule type" value="Genomic_DNA"/>
</dbReference>
<accession>A0ABX0DGV2</accession>
<evidence type="ECO:0000256" key="2">
    <source>
        <dbReference type="SAM" id="Phobius"/>
    </source>
</evidence>
<keyword evidence="2" id="KW-0472">Membrane</keyword>
<name>A0ABX0DGV2_9ACTN</name>
<sequence length="232" mass="25704">MSDVTTELGDQSENPGGSTSNLGGHAKSPASPVTLETVYDAAPSRWLWLLKWLLAIPHYLILGFLWTAFVIVTVIAFFAILITGTYPRALFDFNVGVLRWSWRVAYYAYGTLGTDRYPPFTLADVPDYPARLDITHPEHLSRGLVLVKWWLLVLPQLFVVALIAGGSAATGGLAGLLAFYAGVALLFTGRYPRGMYDLNVGLHRWVMRVVAYGTLLTDVYPPYRLDQGPREP</sequence>
<evidence type="ECO:0000313" key="4">
    <source>
        <dbReference type="Proteomes" id="UP001518140"/>
    </source>
</evidence>
<protein>
    <submittedName>
        <fullName evidence="3">DUF4389 domain-containing protein</fullName>
    </submittedName>
</protein>
<reference evidence="3 4" key="1">
    <citation type="submission" date="2020-02" db="EMBL/GenBank/DDBJ databases">
        <title>Whole-genome analyses of novel actinobacteria.</title>
        <authorList>
            <person name="Sahin N."/>
            <person name="Tokatli A."/>
        </authorList>
    </citation>
    <scope>NUCLEOTIDE SEQUENCE [LARGE SCALE GENOMIC DNA]</scope>
    <source>
        <strain evidence="3 4">YC419</strain>
    </source>
</reference>
<feature type="transmembrane region" description="Helical" evidence="2">
    <location>
        <begin position="145"/>
        <end position="164"/>
    </location>
</feature>
<dbReference type="Proteomes" id="UP001518140">
    <property type="component" value="Unassembled WGS sequence"/>
</dbReference>
<feature type="region of interest" description="Disordered" evidence="1">
    <location>
        <begin position="1"/>
        <end position="28"/>
    </location>
</feature>
<keyword evidence="2" id="KW-1133">Transmembrane helix</keyword>
<feature type="transmembrane region" description="Helical" evidence="2">
    <location>
        <begin position="56"/>
        <end position="82"/>
    </location>
</feature>
<proteinExistence type="predicted"/>
<evidence type="ECO:0000313" key="3">
    <source>
        <dbReference type="EMBL" id="NGO40792.1"/>
    </source>
</evidence>
<comment type="caution">
    <text evidence="3">The sequence shown here is derived from an EMBL/GenBank/DDBJ whole genome shotgun (WGS) entry which is preliminary data.</text>
</comment>
<organism evidence="3 4">
    <name type="scientific">Streptomyces ureilyticus</name>
    <dbReference type="NCBI Taxonomy" id="1775131"/>
    <lineage>
        <taxon>Bacteria</taxon>
        <taxon>Bacillati</taxon>
        <taxon>Actinomycetota</taxon>
        <taxon>Actinomycetes</taxon>
        <taxon>Kitasatosporales</taxon>
        <taxon>Streptomycetaceae</taxon>
        <taxon>Streptomyces</taxon>
    </lineage>
</organism>
<keyword evidence="4" id="KW-1185">Reference proteome</keyword>
<dbReference type="Pfam" id="PF14333">
    <property type="entry name" value="DUF4389"/>
    <property type="match status" value="2"/>
</dbReference>